<dbReference type="Proteomes" id="UP001632038">
    <property type="component" value="Unassembled WGS sequence"/>
</dbReference>
<comment type="caution">
    <text evidence="2">The sequence shown here is derived from an EMBL/GenBank/DDBJ whole genome shotgun (WGS) entry which is preliminary data.</text>
</comment>
<evidence type="ECO:0000313" key="3">
    <source>
        <dbReference type="Proteomes" id="UP001632038"/>
    </source>
</evidence>
<evidence type="ECO:0000256" key="1">
    <source>
        <dbReference type="SAM" id="MobiDB-lite"/>
    </source>
</evidence>
<sequence>MPNRAKRFSNSRNSPPPPRPSPPHPSPPSSRLRPSPPHPLPSPSHPHPRPSRAYLVRPSPPPSPIIPDDSREKKDQAFIDGIKMLQQVRLCELWRTDLSPPDELEKREADFILACSCDECVPKLRILDEFEKEIQTKMLLIGADLAKINDKENLCMNISTSAQWSRDMFVLLNKKLKRLCEKLGVPCPPVRSNSADLLEHVDKTIFHRLREVGLIKSGNYSTVGYDEEDNNILEELETGRWYYRNTKCKVEVYLILQDMESLEKDWKDQKIDENLKLVQQIKCVEKLPVNQLQDEVEVLISQIFPVEFHTMREEKARDLICKTSYYCIKKRNEFWQGSLHASLESSHASLEATLDSIIQEVGLFKEQWNKEFAPVFENQDGSGPKSQLVEKAKEEFENDIGFSLFD</sequence>
<accession>A0ABD3EKW6</accession>
<keyword evidence="3" id="KW-1185">Reference proteome</keyword>
<protein>
    <submittedName>
        <fullName evidence="2">Uncharacterized protein</fullName>
    </submittedName>
</protein>
<gene>
    <name evidence="2" type="ORF">CASFOL_003385</name>
</gene>
<evidence type="ECO:0000313" key="2">
    <source>
        <dbReference type="EMBL" id="KAL3653704.1"/>
    </source>
</evidence>
<feature type="compositionally biased region" description="Pro residues" evidence="1">
    <location>
        <begin position="14"/>
        <end position="45"/>
    </location>
</feature>
<dbReference type="AlphaFoldDB" id="A0ABD3EKW6"/>
<organism evidence="2 3">
    <name type="scientific">Castilleja foliolosa</name>
    <dbReference type="NCBI Taxonomy" id="1961234"/>
    <lineage>
        <taxon>Eukaryota</taxon>
        <taxon>Viridiplantae</taxon>
        <taxon>Streptophyta</taxon>
        <taxon>Embryophyta</taxon>
        <taxon>Tracheophyta</taxon>
        <taxon>Spermatophyta</taxon>
        <taxon>Magnoliopsida</taxon>
        <taxon>eudicotyledons</taxon>
        <taxon>Gunneridae</taxon>
        <taxon>Pentapetalae</taxon>
        <taxon>asterids</taxon>
        <taxon>lamiids</taxon>
        <taxon>Lamiales</taxon>
        <taxon>Orobanchaceae</taxon>
        <taxon>Pedicularideae</taxon>
        <taxon>Castillejinae</taxon>
        <taxon>Castilleja</taxon>
    </lineage>
</organism>
<dbReference type="EMBL" id="JAVIJP010000005">
    <property type="protein sequence ID" value="KAL3653704.1"/>
    <property type="molecule type" value="Genomic_DNA"/>
</dbReference>
<name>A0ABD3EKW6_9LAMI</name>
<reference evidence="3" key="1">
    <citation type="journal article" date="2024" name="IScience">
        <title>Strigolactones Initiate the Formation of Haustorium-like Structures in Castilleja.</title>
        <authorList>
            <person name="Buerger M."/>
            <person name="Peterson D."/>
            <person name="Chory J."/>
        </authorList>
    </citation>
    <scope>NUCLEOTIDE SEQUENCE [LARGE SCALE GENOMIC DNA]</scope>
</reference>
<feature type="region of interest" description="Disordered" evidence="1">
    <location>
        <begin position="1"/>
        <end position="72"/>
    </location>
</feature>
<proteinExistence type="predicted"/>